<dbReference type="PaxDb" id="65489-OBART10G02960.1"/>
<evidence type="ECO:0000313" key="1">
    <source>
        <dbReference type="EnsemblPlants" id="OBART10G02960.1"/>
    </source>
</evidence>
<proteinExistence type="predicted"/>
<dbReference type="AlphaFoldDB" id="A0A0D3HBD2"/>
<keyword evidence="2" id="KW-1185">Reference proteome</keyword>
<accession>A0A0D3HBD2</accession>
<sequence>MAGEFGGGILRGGFGRIGWRGVTGGRSVAPAPATWGRRYSRGSGLVVEWAAAVGGVGKPRARAPPWAGLHLTLGSLSLSLCALFA</sequence>
<name>A0A0D3HBD2_9ORYZ</name>
<dbReference type="EnsemblPlants" id="OBART10G02960.1">
    <property type="protein sequence ID" value="OBART10G02960.1"/>
    <property type="gene ID" value="OBART10G02960"/>
</dbReference>
<dbReference type="Gramene" id="OBART10G02960.1">
    <property type="protein sequence ID" value="OBART10G02960.1"/>
    <property type="gene ID" value="OBART10G02960"/>
</dbReference>
<dbReference type="HOGENOM" id="CLU_2516181_0_0_1"/>
<evidence type="ECO:0000313" key="2">
    <source>
        <dbReference type="Proteomes" id="UP000026960"/>
    </source>
</evidence>
<reference evidence="1" key="1">
    <citation type="journal article" date="2009" name="Rice">
        <title>De Novo Next Generation Sequencing of Plant Genomes.</title>
        <authorList>
            <person name="Rounsley S."/>
            <person name="Marri P.R."/>
            <person name="Yu Y."/>
            <person name="He R."/>
            <person name="Sisneros N."/>
            <person name="Goicoechea J.L."/>
            <person name="Lee S.J."/>
            <person name="Angelova A."/>
            <person name="Kudrna D."/>
            <person name="Luo M."/>
            <person name="Affourtit J."/>
            <person name="Desany B."/>
            <person name="Knight J."/>
            <person name="Niazi F."/>
            <person name="Egholm M."/>
            <person name="Wing R.A."/>
        </authorList>
    </citation>
    <scope>NUCLEOTIDE SEQUENCE [LARGE SCALE GENOMIC DNA]</scope>
    <source>
        <strain evidence="1">cv. IRGC 105608</strain>
    </source>
</reference>
<organism evidence="1">
    <name type="scientific">Oryza barthii</name>
    <dbReference type="NCBI Taxonomy" id="65489"/>
    <lineage>
        <taxon>Eukaryota</taxon>
        <taxon>Viridiplantae</taxon>
        <taxon>Streptophyta</taxon>
        <taxon>Embryophyta</taxon>
        <taxon>Tracheophyta</taxon>
        <taxon>Spermatophyta</taxon>
        <taxon>Magnoliopsida</taxon>
        <taxon>Liliopsida</taxon>
        <taxon>Poales</taxon>
        <taxon>Poaceae</taxon>
        <taxon>BOP clade</taxon>
        <taxon>Oryzoideae</taxon>
        <taxon>Oryzeae</taxon>
        <taxon>Oryzinae</taxon>
        <taxon>Oryza</taxon>
    </lineage>
</organism>
<protein>
    <submittedName>
        <fullName evidence="1">Uncharacterized protein</fullName>
    </submittedName>
</protein>
<dbReference type="Proteomes" id="UP000026960">
    <property type="component" value="Chromosome 10"/>
</dbReference>
<reference evidence="1" key="2">
    <citation type="submission" date="2015-03" db="UniProtKB">
        <authorList>
            <consortium name="EnsemblPlants"/>
        </authorList>
    </citation>
    <scope>IDENTIFICATION</scope>
</reference>